<feature type="transmembrane region" description="Helical" evidence="1">
    <location>
        <begin position="34"/>
        <end position="56"/>
    </location>
</feature>
<keyword evidence="1" id="KW-0812">Transmembrane</keyword>
<keyword evidence="1" id="KW-1133">Transmembrane helix</keyword>
<feature type="transmembrane region" description="Helical" evidence="1">
    <location>
        <begin position="68"/>
        <end position="85"/>
    </location>
</feature>
<organism evidence="2 3">
    <name type="scientific">Pseudopedobacter saltans</name>
    <dbReference type="NCBI Taxonomy" id="151895"/>
    <lineage>
        <taxon>Bacteria</taxon>
        <taxon>Pseudomonadati</taxon>
        <taxon>Bacteroidota</taxon>
        <taxon>Sphingobacteriia</taxon>
        <taxon>Sphingobacteriales</taxon>
        <taxon>Sphingobacteriaceae</taxon>
        <taxon>Pseudopedobacter</taxon>
    </lineage>
</organism>
<feature type="transmembrane region" description="Helical" evidence="1">
    <location>
        <begin position="121"/>
        <end position="154"/>
    </location>
</feature>
<reference evidence="2 3" key="1">
    <citation type="submission" date="2017-11" db="EMBL/GenBank/DDBJ databases">
        <title>Infants hospitalized years apart are colonized by the same room-sourced microbial strains.</title>
        <authorList>
            <person name="Brooks B."/>
            <person name="Olm M.R."/>
            <person name="Firek B.A."/>
            <person name="Baker R."/>
            <person name="Thomas B.C."/>
            <person name="Morowitz M.J."/>
            <person name="Banfield J.F."/>
        </authorList>
    </citation>
    <scope>NUCLEOTIDE SEQUENCE [LARGE SCALE GENOMIC DNA]</scope>
    <source>
        <strain evidence="2">S2_009_000_R2_76</strain>
    </source>
</reference>
<keyword evidence="1" id="KW-0472">Membrane</keyword>
<dbReference type="Proteomes" id="UP000249645">
    <property type="component" value="Unassembled WGS sequence"/>
</dbReference>
<comment type="caution">
    <text evidence="2">The sequence shown here is derived from an EMBL/GenBank/DDBJ whole genome shotgun (WGS) entry which is preliminary data.</text>
</comment>
<feature type="transmembrane region" description="Helical" evidence="1">
    <location>
        <begin position="160"/>
        <end position="186"/>
    </location>
</feature>
<proteinExistence type="predicted"/>
<gene>
    <name evidence="2" type="ORF">DI598_11410</name>
</gene>
<dbReference type="AlphaFoldDB" id="A0A2W5ET04"/>
<evidence type="ECO:0000313" key="3">
    <source>
        <dbReference type="Proteomes" id="UP000249645"/>
    </source>
</evidence>
<evidence type="ECO:0000256" key="1">
    <source>
        <dbReference type="SAM" id="Phobius"/>
    </source>
</evidence>
<evidence type="ECO:0000313" key="2">
    <source>
        <dbReference type="EMBL" id="PZP47065.1"/>
    </source>
</evidence>
<protein>
    <submittedName>
        <fullName evidence="2">Uncharacterized protein</fullName>
    </submittedName>
</protein>
<name>A0A2W5ET04_9SPHI</name>
<feature type="transmembrane region" description="Helical" evidence="1">
    <location>
        <begin position="7"/>
        <end position="28"/>
    </location>
</feature>
<dbReference type="EMBL" id="QFOI01000204">
    <property type="protein sequence ID" value="PZP47065.1"/>
    <property type="molecule type" value="Genomic_DNA"/>
</dbReference>
<accession>A0A2W5ET04</accession>
<sequence length="188" mass="20252">MEMKKALRYTLILILLVIQSVFLGTMILESYQSHIWISILVIAIISVLLLIAYFKASLHHHEHDVEESLVVIWVPIGAIVCYFISSTLQLGSVIGAGITGTIASFLPTINKKSIYLSKLPVAIYCGAFVGMSSSAIAPSYGFIIAAGILAGVLLLYSKSLFLGVGGKLGTLAFASVTIITLLMYLLKK</sequence>